<dbReference type="GO" id="GO:0016491">
    <property type="term" value="F:oxidoreductase activity"/>
    <property type="evidence" value="ECO:0007669"/>
    <property type="project" value="UniProtKB-KW"/>
</dbReference>
<dbReference type="OrthoDB" id="3941538at2759"/>
<evidence type="ECO:0008006" key="10">
    <source>
        <dbReference type="Google" id="ProtNLM"/>
    </source>
</evidence>
<evidence type="ECO:0000256" key="5">
    <source>
        <dbReference type="ARBA" id="ARBA00023002"/>
    </source>
</evidence>
<dbReference type="Gene3D" id="3.40.50.720">
    <property type="entry name" value="NAD(P)-binding Rossmann-like Domain"/>
    <property type="match status" value="1"/>
</dbReference>
<evidence type="ECO:0000259" key="7">
    <source>
        <dbReference type="Pfam" id="PF08240"/>
    </source>
</evidence>
<dbReference type="Pfam" id="PF00107">
    <property type="entry name" value="ADH_zinc_N"/>
    <property type="match status" value="1"/>
</dbReference>
<evidence type="ECO:0000313" key="9">
    <source>
        <dbReference type="Proteomes" id="UP000594262"/>
    </source>
</evidence>
<evidence type="ECO:0000313" key="8">
    <source>
        <dbReference type="EnsemblMetazoa" id="CLYHEMP007845.1"/>
    </source>
</evidence>
<reference evidence="8" key="1">
    <citation type="submission" date="2021-01" db="UniProtKB">
        <authorList>
            <consortium name="EnsemblMetazoa"/>
        </authorList>
    </citation>
    <scope>IDENTIFICATION</scope>
</reference>
<keyword evidence="5" id="KW-0560">Oxidoreductase</keyword>
<organism evidence="8 9">
    <name type="scientific">Clytia hemisphaerica</name>
    <dbReference type="NCBI Taxonomy" id="252671"/>
    <lineage>
        <taxon>Eukaryota</taxon>
        <taxon>Metazoa</taxon>
        <taxon>Cnidaria</taxon>
        <taxon>Hydrozoa</taxon>
        <taxon>Hydroidolina</taxon>
        <taxon>Leptothecata</taxon>
        <taxon>Obeliida</taxon>
        <taxon>Clytiidae</taxon>
        <taxon>Clytia</taxon>
    </lineage>
</organism>
<dbReference type="GeneID" id="136804421"/>
<dbReference type="Gene3D" id="3.90.180.10">
    <property type="entry name" value="Medium-chain alcohol dehydrogenases, catalytic domain"/>
    <property type="match status" value="1"/>
</dbReference>
<dbReference type="Pfam" id="PF08240">
    <property type="entry name" value="ADH_N"/>
    <property type="match status" value="1"/>
</dbReference>
<name>A0A7M5WKQ3_9CNID</name>
<sequence>MKGVWLENKELTFRYDIPEDFAKDEVLVKVLRSGICNTDIELMKGYYPYTGIIGHEFVGEVVDKTSELYSKRVVGEINCCCHQCRFCLEGMKSHCSKRTVMGIINRSGTHAEYLTLPAENLLPVPENVSNSDACFVEPLAAALEIQEQLKFTEKHKVAIIGDGKLGLLIAKTIALTPSQLTVFGRHHEKLDILKNDNLQTRIGVESSDASAFDIVVECTGNEDAFNQAINLLRPRGTLVMKSTHEGNTKINAAAVVVKELTLIGSRCGPFDKALALFEQRKIDLTGLLQKTFPLTEAMDAFEHAQKKGVMKVQLVNE</sequence>
<evidence type="ECO:0000256" key="2">
    <source>
        <dbReference type="ARBA" id="ARBA00008072"/>
    </source>
</evidence>
<dbReference type="SUPFAM" id="SSF50129">
    <property type="entry name" value="GroES-like"/>
    <property type="match status" value="1"/>
</dbReference>
<dbReference type="AlphaFoldDB" id="A0A7M5WKQ3"/>
<keyword evidence="3" id="KW-0479">Metal-binding</keyword>
<dbReference type="GO" id="GO:0046872">
    <property type="term" value="F:metal ion binding"/>
    <property type="evidence" value="ECO:0007669"/>
    <property type="project" value="UniProtKB-KW"/>
</dbReference>
<dbReference type="EnsemblMetazoa" id="CLYHEMT007845.1">
    <property type="protein sequence ID" value="CLYHEMP007845.1"/>
    <property type="gene ID" value="CLYHEMG007845"/>
</dbReference>
<dbReference type="InterPro" id="IPR011032">
    <property type="entry name" value="GroES-like_sf"/>
</dbReference>
<accession>A0A7M5WKQ3</accession>
<dbReference type="CDD" id="cd08242">
    <property type="entry name" value="MDR_like"/>
    <property type="match status" value="1"/>
</dbReference>
<comment type="cofactor">
    <cofactor evidence="1">
        <name>Zn(2+)</name>
        <dbReference type="ChEBI" id="CHEBI:29105"/>
    </cofactor>
</comment>
<evidence type="ECO:0000256" key="1">
    <source>
        <dbReference type="ARBA" id="ARBA00001947"/>
    </source>
</evidence>
<dbReference type="InterPro" id="IPR036291">
    <property type="entry name" value="NAD(P)-bd_dom_sf"/>
</dbReference>
<dbReference type="RefSeq" id="XP_066917233.1">
    <property type="nucleotide sequence ID" value="XM_067061132.1"/>
</dbReference>
<dbReference type="PANTHER" id="PTHR43350">
    <property type="entry name" value="NAD-DEPENDENT ALCOHOL DEHYDROGENASE"/>
    <property type="match status" value="1"/>
</dbReference>
<evidence type="ECO:0000256" key="3">
    <source>
        <dbReference type="ARBA" id="ARBA00022723"/>
    </source>
</evidence>
<dbReference type="PANTHER" id="PTHR43350:SF2">
    <property type="entry name" value="GROES-LIKE ZINC-BINDING ALCOHOL DEHYDROGENASE FAMILY PROTEIN"/>
    <property type="match status" value="1"/>
</dbReference>
<keyword evidence="4" id="KW-0862">Zinc</keyword>
<proteinExistence type="inferred from homology"/>
<feature type="domain" description="Alcohol dehydrogenase-like C-terminal" evidence="6">
    <location>
        <begin position="211"/>
        <end position="273"/>
    </location>
</feature>
<dbReference type="SUPFAM" id="SSF51735">
    <property type="entry name" value="NAD(P)-binding Rossmann-fold domains"/>
    <property type="match status" value="1"/>
</dbReference>
<dbReference type="Proteomes" id="UP000594262">
    <property type="component" value="Unplaced"/>
</dbReference>
<dbReference type="InterPro" id="IPR013149">
    <property type="entry name" value="ADH-like_C"/>
</dbReference>
<evidence type="ECO:0000256" key="4">
    <source>
        <dbReference type="ARBA" id="ARBA00022833"/>
    </source>
</evidence>
<protein>
    <recommendedName>
        <fullName evidence="10">Alcohol dehydrogenase</fullName>
    </recommendedName>
</protein>
<evidence type="ECO:0000259" key="6">
    <source>
        <dbReference type="Pfam" id="PF00107"/>
    </source>
</evidence>
<feature type="domain" description="Alcohol dehydrogenase-like N-terminal" evidence="7">
    <location>
        <begin position="23"/>
        <end position="126"/>
    </location>
</feature>
<dbReference type="InterPro" id="IPR013154">
    <property type="entry name" value="ADH-like_N"/>
</dbReference>
<comment type="similarity">
    <text evidence="2">Belongs to the zinc-containing alcohol dehydrogenase family.</text>
</comment>
<keyword evidence="9" id="KW-1185">Reference proteome</keyword>